<keyword evidence="3" id="KW-1185">Reference proteome</keyword>
<feature type="compositionally biased region" description="Basic and acidic residues" evidence="1">
    <location>
        <begin position="7"/>
        <end position="47"/>
    </location>
</feature>
<feature type="region of interest" description="Disordered" evidence="1">
    <location>
        <begin position="127"/>
        <end position="146"/>
    </location>
</feature>
<gene>
    <name evidence="2" type="ORF">Pcinc_041750</name>
</gene>
<organism evidence="2 3">
    <name type="scientific">Petrolisthes cinctipes</name>
    <name type="common">Flat porcelain crab</name>
    <dbReference type="NCBI Taxonomy" id="88211"/>
    <lineage>
        <taxon>Eukaryota</taxon>
        <taxon>Metazoa</taxon>
        <taxon>Ecdysozoa</taxon>
        <taxon>Arthropoda</taxon>
        <taxon>Crustacea</taxon>
        <taxon>Multicrustacea</taxon>
        <taxon>Malacostraca</taxon>
        <taxon>Eumalacostraca</taxon>
        <taxon>Eucarida</taxon>
        <taxon>Decapoda</taxon>
        <taxon>Pleocyemata</taxon>
        <taxon>Anomura</taxon>
        <taxon>Galatheoidea</taxon>
        <taxon>Porcellanidae</taxon>
        <taxon>Petrolisthes</taxon>
    </lineage>
</organism>
<evidence type="ECO:0000256" key="1">
    <source>
        <dbReference type="SAM" id="MobiDB-lite"/>
    </source>
</evidence>
<name>A0AAE1BMM5_PETCI</name>
<feature type="region of interest" description="Disordered" evidence="1">
    <location>
        <begin position="1"/>
        <end position="82"/>
    </location>
</feature>
<evidence type="ECO:0000313" key="3">
    <source>
        <dbReference type="Proteomes" id="UP001286313"/>
    </source>
</evidence>
<protein>
    <submittedName>
        <fullName evidence="2">Uncharacterized protein</fullName>
    </submittedName>
</protein>
<comment type="caution">
    <text evidence="2">The sequence shown here is derived from an EMBL/GenBank/DDBJ whole genome shotgun (WGS) entry which is preliminary data.</text>
</comment>
<dbReference type="AlphaFoldDB" id="A0AAE1BMM5"/>
<feature type="compositionally biased region" description="Basic and acidic residues" evidence="1">
    <location>
        <begin position="55"/>
        <end position="79"/>
    </location>
</feature>
<proteinExistence type="predicted"/>
<sequence>MRRRDKAVRMGRDDGLGGRERVEKGWGGKGREVESEEKRKREWEGGRERRKGRGNGREVQSEEKRKREWEGGRVEKRESTGTLGICQGRLSVHLPSPRDRWVGGWGGRDRDWFERLLGGWVGGWERGKTAGGRDGWVGGGERREDV</sequence>
<dbReference type="EMBL" id="JAWQEG010007814">
    <property type="protein sequence ID" value="KAK3851620.1"/>
    <property type="molecule type" value="Genomic_DNA"/>
</dbReference>
<dbReference type="Proteomes" id="UP001286313">
    <property type="component" value="Unassembled WGS sequence"/>
</dbReference>
<reference evidence="2" key="1">
    <citation type="submission" date="2023-10" db="EMBL/GenBank/DDBJ databases">
        <title>Genome assemblies of two species of porcelain crab, Petrolisthes cinctipes and Petrolisthes manimaculis (Anomura: Porcellanidae).</title>
        <authorList>
            <person name="Angst P."/>
        </authorList>
    </citation>
    <scope>NUCLEOTIDE SEQUENCE</scope>
    <source>
        <strain evidence="2">PB745_01</strain>
        <tissue evidence="2">Gill</tissue>
    </source>
</reference>
<accession>A0AAE1BMM5</accession>
<evidence type="ECO:0000313" key="2">
    <source>
        <dbReference type="EMBL" id="KAK3851620.1"/>
    </source>
</evidence>
<feature type="compositionally biased region" description="Gly residues" evidence="1">
    <location>
        <begin position="127"/>
        <end position="139"/>
    </location>
</feature>